<proteinExistence type="predicted"/>
<accession>A0A518CJ46</accession>
<dbReference type="OrthoDB" id="2678365at2"/>
<name>A0A518CJ46_9PLAN</name>
<evidence type="ECO:0000313" key="2">
    <source>
        <dbReference type="Proteomes" id="UP000317178"/>
    </source>
</evidence>
<dbReference type="RefSeq" id="WP_144993717.1">
    <property type="nucleotide sequence ID" value="NZ_CP036281.1"/>
</dbReference>
<organism evidence="1 2">
    <name type="scientific">Polystyrenella longa</name>
    <dbReference type="NCBI Taxonomy" id="2528007"/>
    <lineage>
        <taxon>Bacteria</taxon>
        <taxon>Pseudomonadati</taxon>
        <taxon>Planctomycetota</taxon>
        <taxon>Planctomycetia</taxon>
        <taxon>Planctomycetales</taxon>
        <taxon>Planctomycetaceae</taxon>
        <taxon>Polystyrenella</taxon>
    </lineage>
</organism>
<evidence type="ECO:0000313" key="1">
    <source>
        <dbReference type="EMBL" id="QDU79256.1"/>
    </source>
</evidence>
<protein>
    <submittedName>
        <fullName evidence="1">Uncharacterized protein</fullName>
    </submittedName>
</protein>
<dbReference type="KEGG" id="plon:Pla110_09620"/>
<reference evidence="1 2" key="1">
    <citation type="submission" date="2019-02" db="EMBL/GenBank/DDBJ databases">
        <title>Deep-cultivation of Planctomycetes and their phenomic and genomic characterization uncovers novel biology.</title>
        <authorList>
            <person name="Wiegand S."/>
            <person name="Jogler M."/>
            <person name="Boedeker C."/>
            <person name="Pinto D."/>
            <person name="Vollmers J."/>
            <person name="Rivas-Marin E."/>
            <person name="Kohn T."/>
            <person name="Peeters S.H."/>
            <person name="Heuer A."/>
            <person name="Rast P."/>
            <person name="Oberbeckmann S."/>
            <person name="Bunk B."/>
            <person name="Jeske O."/>
            <person name="Meyerdierks A."/>
            <person name="Storesund J.E."/>
            <person name="Kallscheuer N."/>
            <person name="Luecker S."/>
            <person name="Lage O.M."/>
            <person name="Pohl T."/>
            <person name="Merkel B.J."/>
            <person name="Hornburger P."/>
            <person name="Mueller R.-W."/>
            <person name="Bruemmer F."/>
            <person name="Labrenz M."/>
            <person name="Spormann A.M."/>
            <person name="Op den Camp H."/>
            <person name="Overmann J."/>
            <person name="Amann R."/>
            <person name="Jetten M.S.M."/>
            <person name="Mascher T."/>
            <person name="Medema M.H."/>
            <person name="Devos D.P."/>
            <person name="Kaster A.-K."/>
            <person name="Ovreas L."/>
            <person name="Rohde M."/>
            <person name="Galperin M.Y."/>
            <person name="Jogler C."/>
        </authorList>
    </citation>
    <scope>NUCLEOTIDE SEQUENCE [LARGE SCALE GENOMIC DNA]</scope>
    <source>
        <strain evidence="1 2">Pla110</strain>
    </source>
</reference>
<dbReference type="EMBL" id="CP036281">
    <property type="protein sequence ID" value="QDU79256.1"/>
    <property type="molecule type" value="Genomic_DNA"/>
</dbReference>
<gene>
    <name evidence="1" type="ORF">Pla110_09620</name>
</gene>
<dbReference type="AlphaFoldDB" id="A0A518CJ46"/>
<dbReference type="Proteomes" id="UP000317178">
    <property type="component" value="Chromosome"/>
</dbReference>
<keyword evidence="2" id="KW-1185">Reference proteome</keyword>
<sequence length="208" mass="23424">MLSHEEAIEYILRDIDPHFDEETILSSLRPFDGVVKHNLFQKYVEAILSLPPVAGLEGVLVRDLITAIWDISKRVRLIALAPKGMLQRNNLISKEDISALTLWNEAIERCGLAWAYHSDYERICSGYLSYILSGGVIPDCNSCCIVMKNLLEHISNSDLDDLDNYTIDCLKCIAILQCDNKEVSNAVVLFADSKNEEIRYIVSDICGD</sequence>